<reference evidence="1" key="1">
    <citation type="journal article" date="2020" name="Nature">
        <title>Giant virus diversity and host interactions through global metagenomics.</title>
        <authorList>
            <person name="Schulz F."/>
            <person name="Roux S."/>
            <person name="Paez-Espino D."/>
            <person name="Jungbluth S."/>
            <person name="Walsh D.A."/>
            <person name="Denef V.J."/>
            <person name="McMahon K.D."/>
            <person name="Konstantinidis K.T."/>
            <person name="Eloe-Fadrosh E.A."/>
            <person name="Kyrpides N.C."/>
            <person name="Woyke T."/>
        </authorList>
    </citation>
    <scope>NUCLEOTIDE SEQUENCE</scope>
    <source>
        <strain evidence="1">GVMAG-S-1035118-87</strain>
    </source>
</reference>
<protein>
    <submittedName>
        <fullName evidence="1">Uncharacterized protein</fullName>
    </submittedName>
</protein>
<proteinExistence type="predicted"/>
<accession>A0A6C0AIX8</accession>
<name>A0A6C0AIX8_9ZZZZ</name>
<evidence type="ECO:0000313" key="1">
    <source>
        <dbReference type="EMBL" id="QHS79291.1"/>
    </source>
</evidence>
<dbReference type="AlphaFoldDB" id="A0A6C0AIX8"/>
<sequence length="73" mass="8560">MYASRMRKPTMLAQFPGRVPFIHSLLGCIQSYFTEPDWVDVKHEKMNRDIDCVSDISDWGLYDAESDTWTELD</sequence>
<organism evidence="1">
    <name type="scientific">viral metagenome</name>
    <dbReference type="NCBI Taxonomy" id="1070528"/>
    <lineage>
        <taxon>unclassified sequences</taxon>
        <taxon>metagenomes</taxon>
        <taxon>organismal metagenomes</taxon>
    </lineage>
</organism>
<dbReference type="EMBL" id="MN740628">
    <property type="protein sequence ID" value="QHS79291.1"/>
    <property type="molecule type" value="Genomic_DNA"/>
</dbReference>